<accession>A0A162MPU8</accession>
<keyword evidence="2 4" id="KW-0012">Acyltransferase</keyword>
<dbReference type="GeneID" id="30020742"/>
<gene>
    <name evidence="4" type="ORF">ISF_04450</name>
</gene>
<dbReference type="OrthoDB" id="2744543at2759"/>
<keyword evidence="5" id="KW-1185">Reference proteome</keyword>
<dbReference type="Pfam" id="PF00583">
    <property type="entry name" value="Acetyltransf_1"/>
    <property type="match status" value="1"/>
</dbReference>
<dbReference type="Gene3D" id="3.40.630.30">
    <property type="match status" value="1"/>
</dbReference>
<evidence type="ECO:0000256" key="2">
    <source>
        <dbReference type="ARBA" id="ARBA00023315"/>
    </source>
</evidence>
<evidence type="ECO:0000313" key="5">
    <source>
        <dbReference type="Proteomes" id="UP000076744"/>
    </source>
</evidence>
<organism evidence="4 5">
    <name type="scientific">Cordyceps fumosorosea (strain ARSEF 2679)</name>
    <name type="common">Isaria fumosorosea</name>
    <dbReference type="NCBI Taxonomy" id="1081104"/>
    <lineage>
        <taxon>Eukaryota</taxon>
        <taxon>Fungi</taxon>
        <taxon>Dikarya</taxon>
        <taxon>Ascomycota</taxon>
        <taxon>Pezizomycotina</taxon>
        <taxon>Sordariomycetes</taxon>
        <taxon>Hypocreomycetidae</taxon>
        <taxon>Hypocreales</taxon>
        <taxon>Cordycipitaceae</taxon>
        <taxon>Cordyceps</taxon>
    </lineage>
</organism>
<dbReference type="AlphaFoldDB" id="A0A162MPU8"/>
<protein>
    <submittedName>
        <fullName evidence="4">Acyl-CoA N-acyltransferase</fullName>
    </submittedName>
</protein>
<dbReference type="InterPro" id="IPR000182">
    <property type="entry name" value="GNAT_dom"/>
</dbReference>
<evidence type="ECO:0000259" key="3">
    <source>
        <dbReference type="PROSITE" id="PS51186"/>
    </source>
</evidence>
<dbReference type="InterPro" id="IPR050832">
    <property type="entry name" value="Bact_Acetyltransf"/>
</dbReference>
<reference evidence="4 5" key="1">
    <citation type="journal article" date="2016" name="Genome Biol. Evol.">
        <title>Divergent and convergent evolution of fungal pathogenicity.</title>
        <authorList>
            <person name="Shang Y."/>
            <person name="Xiao G."/>
            <person name="Zheng P."/>
            <person name="Cen K."/>
            <person name="Zhan S."/>
            <person name="Wang C."/>
        </authorList>
    </citation>
    <scope>NUCLEOTIDE SEQUENCE [LARGE SCALE GENOMIC DNA]</scope>
    <source>
        <strain evidence="4 5">ARSEF 2679</strain>
    </source>
</reference>
<dbReference type="GO" id="GO:0016747">
    <property type="term" value="F:acyltransferase activity, transferring groups other than amino-acyl groups"/>
    <property type="evidence" value="ECO:0007669"/>
    <property type="project" value="InterPro"/>
</dbReference>
<dbReference type="Proteomes" id="UP000076744">
    <property type="component" value="Unassembled WGS sequence"/>
</dbReference>
<evidence type="ECO:0000256" key="1">
    <source>
        <dbReference type="ARBA" id="ARBA00022679"/>
    </source>
</evidence>
<dbReference type="RefSeq" id="XP_018705012.1">
    <property type="nucleotide sequence ID" value="XM_018848056.1"/>
</dbReference>
<feature type="domain" description="N-acetyltransferase" evidence="3">
    <location>
        <begin position="3"/>
        <end position="176"/>
    </location>
</feature>
<evidence type="ECO:0000313" key="4">
    <source>
        <dbReference type="EMBL" id="OAA65040.1"/>
    </source>
</evidence>
<dbReference type="EMBL" id="AZHB01000009">
    <property type="protein sequence ID" value="OAA65040.1"/>
    <property type="molecule type" value="Genomic_DNA"/>
</dbReference>
<keyword evidence="1 4" id="KW-0808">Transferase</keyword>
<dbReference type="SUPFAM" id="SSF55729">
    <property type="entry name" value="Acyl-CoA N-acyltransferases (Nat)"/>
    <property type="match status" value="1"/>
</dbReference>
<dbReference type="InterPro" id="IPR016181">
    <property type="entry name" value="Acyl_CoA_acyltransferase"/>
</dbReference>
<dbReference type="PROSITE" id="PS51186">
    <property type="entry name" value="GNAT"/>
    <property type="match status" value="1"/>
</dbReference>
<name>A0A162MPU8_CORFA</name>
<dbReference type="PANTHER" id="PTHR43877:SF2">
    <property type="entry name" value="AMINOALKYLPHOSPHONATE N-ACETYLTRANSFERASE-RELATED"/>
    <property type="match status" value="1"/>
</dbReference>
<comment type="caution">
    <text evidence="4">The sequence shown here is derived from an EMBL/GenBank/DDBJ whole genome shotgun (WGS) entry which is preliminary data.</text>
</comment>
<dbReference type="CDD" id="cd04301">
    <property type="entry name" value="NAT_SF"/>
    <property type="match status" value="1"/>
</dbReference>
<sequence>MSVVIRRATHADAADVARIHVQSWQETYHGLMPQPFLDALDITQRAARWKTHLQDPSAFPVFVALVDGEPCGIAGAGAPPQQAAPYDAEIHLLYVLGAAQGKGLGRALMRAAAASLAAGGLKRPMLWVAAANDGSRGFYAHMGGKEFARKTEAVAGSALEQVGYGWEDMSAICPVTRPSFPGGEGN</sequence>
<proteinExistence type="predicted"/>
<dbReference type="PANTHER" id="PTHR43877">
    <property type="entry name" value="AMINOALKYLPHOSPHONATE N-ACETYLTRANSFERASE-RELATED-RELATED"/>
    <property type="match status" value="1"/>
</dbReference>